<dbReference type="Pfam" id="PF00651">
    <property type="entry name" value="BTB"/>
    <property type="match status" value="1"/>
</dbReference>
<dbReference type="PANTHER" id="PTHR47843">
    <property type="entry name" value="BTB DOMAIN-CONTAINING PROTEIN-RELATED"/>
    <property type="match status" value="1"/>
</dbReference>
<evidence type="ECO:0000313" key="3">
    <source>
        <dbReference type="Proteomes" id="UP000016933"/>
    </source>
</evidence>
<dbReference type="OrthoDB" id="3916736at2759"/>
<dbReference type="HOGENOM" id="CLU_057752_1_1_1"/>
<keyword evidence="3" id="KW-1185">Reference proteome</keyword>
<dbReference type="EMBL" id="KB446543">
    <property type="protein sequence ID" value="EME41008.1"/>
    <property type="molecule type" value="Genomic_DNA"/>
</dbReference>
<feature type="domain" description="BTB" evidence="1">
    <location>
        <begin position="16"/>
        <end position="86"/>
    </location>
</feature>
<dbReference type="SUPFAM" id="SSF54695">
    <property type="entry name" value="POZ domain"/>
    <property type="match status" value="1"/>
</dbReference>
<gene>
    <name evidence="2" type="ORF">DOTSEDRAFT_27591</name>
</gene>
<dbReference type="CDD" id="cd18186">
    <property type="entry name" value="BTB_POZ_ZBTB_KLHL-like"/>
    <property type="match status" value="1"/>
</dbReference>
<name>N1PEF0_DOTSN</name>
<dbReference type="AlphaFoldDB" id="N1PEF0"/>
<dbReference type="Proteomes" id="UP000016933">
    <property type="component" value="Unassembled WGS sequence"/>
</dbReference>
<dbReference type="InterPro" id="IPR011333">
    <property type="entry name" value="SKP1/BTB/POZ_sf"/>
</dbReference>
<dbReference type="Gene3D" id="3.30.710.10">
    <property type="entry name" value="Potassium Channel Kv1.1, Chain A"/>
    <property type="match status" value="1"/>
</dbReference>
<reference evidence="2 3" key="2">
    <citation type="journal article" date="2012" name="PLoS Pathog.">
        <title>Diverse lifestyles and strategies of plant pathogenesis encoded in the genomes of eighteen Dothideomycetes fungi.</title>
        <authorList>
            <person name="Ohm R.A."/>
            <person name="Feau N."/>
            <person name="Henrissat B."/>
            <person name="Schoch C.L."/>
            <person name="Horwitz B.A."/>
            <person name="Barry K.W."/>
            <person name="Condon B.J."/>
            <person name="Copeland A.C."/>
            <person name="Dhillon B."/>
            <person name="Glaser F."/>
            <person name="Hesse C.N."/>
            <person name="Kosti I."/>
            <person name="LaButti K."/>
            <person name="Lindquist E.A."/>
            <person name="Lucas S."/>
            <person name="Salamov A.A."/>
            <person name="Bradshaw R.E."/>
            <person name="Ciuffetti L."/>
            <person name="Hamelin R.C."/>
            <person name="Kema G.H.J."/>
            <person name="Lawrence C."/>
            <person name="Scott J.A."/>
            <person name="Spatafora J.W."/>
            <person name="Turgeon B.G."/>
            <person name="de Wit P.J.G.M."/>
            <person name="Zhong S."/>
            <person name="Goodwin S.B."/>
            <person name="Grigoriev I.V."/>
        </authorList>
    </citation>
    <scope>NUCLEOTIDE SEQUENCE [LARGE SCALE GENOMIC DNA]</scope>
    <source>
        <strain evidence="3">NZE10 / CBS 128990</strain>
    </source>
</reference>
<sequence>MLSTLASASNDSLSDPDIEITCNGYKWKCHKLVLRKASEWFQRAIAGNFKEGTSPIIDLQGELPDSEDAIEAMLKFCYSLDYNDKNQTEPATFNVRIFALAEKYLIKGLDWHSTNPKRLLRDTIVKYLSEQDDFLANFGGEKQEYRQLMEDIPRFAADITRVLAK</sequence>
<dbReference type="InterPro" id="IPR000210">
    <property type="entry name" value="BTB/POZ_dom"/>
</dbReference>
<evidence type="ECO:0000259" key="1">
    <source>
        <dbReference type="PROSITE" id="PS50097"/>
    </source>
</evidence>
<accession>N1PEF0</accession>
<organism evidence="2 3">
    <name type="scientific">Dothistroma septosporum (strain NZE10 / CBS 128990)</name>
    <name type="common">Red band needle blight fungus</name>
    <name type="synonym">Mycosphaerella pini</name>
    <dbReference type="NCBI Taxonomy" id="675120"/>
    <lineage>
        <taxon>Eukaryota</taxon>
        <taxon>Fungi</taxon>
        <taxon>Dikarya</taxon>
        <taxon>Ascomycota</taxon>
        <taxon>Pezizomycotina</taxon>
        <taxon>Dothideomycetes</taxon>
        <taxon>Dothideomycetidae</taxon>
        <taxon>Mycosphaerellales</taxon>
        <taxon>Mycosphaerellaceae</taxon>
        <taxon>Dothistroma</taxon>
    </lineage>
</organism>
<dbReference type="PROSITE" id="PS50097">
    <property type="entry name" value="BTB"/>
    <property type="match status" value="1"/>
</dbReference>
<reference evidence="3" key="1">
    <citation type="journal article" date="2012" name="PLoS Genet.">
        <title>The genomes of the fungal plant pathogens Cladosporium fulvum and Dothistroma septosporum reveal adaptation to different hosts and lifestyles but also signatures of common ancestry.</title>
        <authorList>
            <person name="de Wit P.J.G.M."/>
            <person name="van der Burgt A."/>
            <person name="Oekmen B."/>
            <person name="Stergiopoulos I."/>
            <person name="Abd-Elsalam K.A."/>
            <person name="Aerts A.L."/>
            <person name="Bahkali A.H."/>
            <person name="Beenen H.G."/>
            <person name="Chettri P."/>
            <person name="Cox M.P."/>
            <person name="Datema E."/>
            <person name="de Vries R.P."/>
            <person name="Dhillon B."/>
            <person name="Ganley A.R."/>
            <person name="Griffiths S.A."/>
            <person name="Guo Y."/>
            <person name="Hamelin R.C."/>
            <person name="Henrissat B."/>
            <person name="Kabir M.S."/>
            <person name="Jashni M.K."/>
            <person name="Kema G."/>
            <person name="Klaubauf S."/>
            <person name="Lapidus A."/>
            <person name="Levasseur A."/>
            <person name="Lindquist E."/>
            <person name="Mehrabi R."/>
            <person name="Ohm R.A."/>
            <person name="Owen T.J."/>
            <person name="Salamov A."/>
            <person name="Schwelm A."/>
            <person name="Schijlen E."/>
            <person name="Sun H."/>
            <person name="van den Burg H.A."/>
            <person name="van Ham R.C.H.J."/>
            <person name="Zhang S."/>
            <person name="Goodwin S.B."/>
            <person name="Grigoriev I.V."/>
            <person name="Collemare J."/>
            <person name="Bradshaw R.E."/>
        </authorList>
    </citation>
    <scope>NUCLEOTIDE SEQUENCE [LARGE SCALE GENOMIC DNA]</scope>
    <source>
        <strain evidence="3">NZE10 / CBS 128990</strain>
    </source>
</reference>
<proteinExistence type="predicted"/>
<dbReference type="STRING" id="675120.N1PEF0"/>
<protein>
    <recommendedName>
        <fullName evidence="1">BTB domain-containing protein</fullName>
    </recommendedName>
</protein>
<dbReference type="PANTHER" id="PTHR47843:SF5">
    <property type="entry name" value="BTB_POZ DOMAIN PROTEIN"/>
    <property type="match status" value="1"/>
</dbReference>
<evidence type="ECO:0000313" key="2">
    <source>
        <dbReference type="EMBL" id="EME41008.1"/>
    </source>
</evidence>